<evidence type="ECO:0000313" key="2">
    <source>
        <dbReference type="Proteomes" id="UP000823749"/>
    </source>
</evidence>
<name>A0AAV6HRF9_9ERIC</name>
<reference evidence="1 2" key="1">
    <citation type="submission" date="2020-08" db="EMBL/GenBank/DDBJ databases">
        <title>Plant Genome Project.</title>
        <authorList>
            <person name="Zhang R.-G."/>
        </authorList>
    </citation>
    <scope>NUCLEOTIDE SEQUENCE [LARGE SCALE GENOMIC DNA]</scope>
    <source>
        <strain evidence="1">WSP0</strain>
        <tissue evidence="1">Leaf</tissue>
    </source>
</reference>
<keyword evidence="2" id="KW-1185">Reference proteome</keyword>
<gene>
    <name evidence="1" type="ORF">RHGRI_037372</name>
</gene>
<dbReference type="EMBL" id="JACTNZ010000013">
    <property type="protein sequence ID" value="KAG5516619.1"/>
    <property type="molecule type" value="Genomic_DNA"/>
</dbReference>
<accession>A0AAV6HRF9</accession>
<protein>
    <submittedName>
        <fullName evidence="1">Uncharacterized protein</fullName>
    </submittedName>
</protein>
<proteinExistence type="predicted"/>
<organism evidence="1 2">
    <name type="scientific">Rhododendron griersonianum</name>
    <dbReference type="NCBI Taxonomy" id="479676"/>
    <lineage>
        <taxon>Eukaryota</taxon>
        <taxon>Viridiplantae</taxon>
        <taxon>Streptophyta</taxon>
        <taxon>Embryophyta</taxon>
        <taxon>Tracheophyta</taxon>
        <taxon>Spermatophyta</taxon>
        <taxon>Magnoliopsida</taxon>
        <taxon>eudicotyledons</taxon>
        <taxon>Gunneridae</taxon>
        <taxon>Pentapetalae</taxon>
        <taxon>asterids</taxon>
        <taxon>Ericales</taxon>
        <taxon>Ericaceae</taxon>
        <taxon>Ericoideae</taxon>
        <taxon>Rhodoreae</taxon>
        <taxon>Rhododendron</taxon>
    </lineage>
</organism>
<dbReference type="AlphaFoldDB" id="A0AAV6HRF9"/>
<evidence type="ECO:0000313" key="1">
    <source>
        <dbReference type="EMBL" id="KAG5516619.1"/>
    </source>
</evidence>
<dbReference type="Proteomes" id="UP000823749">
    <property type="component" value="Chromosome 13"/>
</dbReference>
<sequence>MVLRVPFCRWVHVKYPNPQALHGGFYCLLPIQGRRVIAAVARYQRPGQLEYKAFSIFVREDKLCRCV</sequence>
<comment type="caution">
    <text evidence="1">The sequence shown here is derived from an EMBL/GenBank/DDBJ whole genome shotgun (WGS) entry which is preliminary data.</text>
</comment>